<dbReference type="InterPro" id="IPR011008">
    <property type="entry name" value="Dimeric_a/b-barrel"/>
</dbReference>
<dbReference type="AlphaFoldDB" id="A0A0P9EHM8"/>
<evidence type="ECO:0000313" key="2">
    <source>
        <dbReference type="EMBL" id="KPV42162.1"/>
    </source>
</evidence>
<evidence type="ECO:0000313" key="3">
    <source>
        <dbReference type="Proteomes" id="UP000050482"/>
    </source>
</evidence>
<gene>
    <name evidence="2" type="ORF">AN477_19165</name>
</gene>
<dbReference type="OrthoDB" id="5294870at2"/>
<protein>
    <recommendedName>
        <fullName evidence="1">EthD domain-containing protein</fullName>
    </recommendedName>
</protein>
<comment type="caution">
    <text evidence="2">The sequence shown here is derived from an EMBL/GenBank/DDBJ whole genome shotgun (WGS) entry which is preliminary data.</text>
</comment>
<dbReference type="EMBL" id="LJCO01000082">
    <property type="protein sequence ID" value="KPV42162.1"/>
    <property type="molecule type" value="Genomic_DNA"/>
</dbReference>
<evidence type="ECO:0000259" key="1">
    <source>
        <dbReference type="Pfam" id="PF07110"/>
    </source>
</evidence>
<dbReference type="Gene3D" id="3.30.70.100">
    <property type="match status" value="1"/>
</dbReference>
<feature type="domain" description="EthD" evidence="1">
    <location>
        <begin position="11"/>
        <end position="87"/>
    </location>
</feature>
<organism evidence="2 3">
    <name type="scientific">Alicyclobacillus ferrooxydans</name>
    <dbReference type="NCBI Taxonomy" id="471514"/>
    <lineage>
        <taxon>Bacteria</taxon>
        <taxon>Bacillati</taxon>
        <taxon>Bacillota</taxon>
        <taxon>Bacilli</taxon>
        <taxon>Bacillales</taxon>
        <taxon>Alicyclobacillaceae</taxon>
        <taxon>Alicyclobacillus</taxon>
    </lineage>
</organism>
<dbReference type="SUPFAM" id="SSF54909">
    <property type="entry name" value="Dimeric alpha+beta barrel"/>
    <property type="match status" value="1"/>
</dbReference>
<dbReference type="Pfam" id="PF07110">
    <property type="entry name" value="EthD"/>
    <property type="match status" value="1"/>
</dbReference>
<keyword evidence="3" id="KW-1185">Reference proteome</keyword>
<dbReference type="PATRIC" id="fig|471514.4.peg.1520"/>
<dbReference type="GO" id="GO:0016491">
    <property type="term" value="F:oxidoreductase activity"/>
    <property type="evidence" value="ECO:0007669"/>
    <property type="project" value="InterPro"/>
</dbReference>
<accession>A0A0P9EHM8</accession>
<name>A0A0P9EHM8_9BACL</name>
<proteinExistence type="predicted"/>
<sequence>MVKMTALFERPTDVDAFLEHYENTHLPIVRRLPGLIRVDVCKLYTMTGEPADPFLMTDMVFSDREQLLLALRSKDGRDSGRDAADMAGTHVKVFFSEIDSEEFVETTEAKSE</sequence>
<dbReference type="InterPro" id="IPR009799">
    <property type="entry name" value="EthD_dom"/>
</dbReference>
<reference evidence="2 3" key="1">
    <citation type="submission" date="2015-09" db="EMBL/GenBank/DDBJ databases">
        <title>Draft genome sequence of Alicyclobacillus ferrooxydans DSM 22381.</title>
        <authorList>
            <person name="Hemp J."/>
        </authorList>
    </citation>
    <scope>NUCLEOTIDE SEQUENCE [LARGE SCALE GENOMIC DNA]</scope>
    <source>
        <strain evidence="2 3">TC-34</strain>
    </source>
</reference>
<dbReference type="STRING" id="471514.AN477_19165"/>
<dbReference type="Proteomes" id="UP000050482">
    <property type="component" value="Unassembled WGS sequence"/>
</dbReference>
<dbReference type="NCBIfam" id="TIGR02118">
    <property type="entry name" value="EthD family reductase"/>
    <property type="match status" value="1"/>
</dbReference>